<dbReference type="Proteomes" id="UP000323410">
    <property type="component" value="Unassembled WGS sequence"/>
</dbReference>
<dbReference type="EMBL" id="VSLD01000001">
    <property type="protein sequence ID" value="TYD00660.1"/>
    <property type="molecule type" value="Genomic_DNA"/>
</dbReference>
<evidence type="ECO:0000313" key="3">
    <source>
        <dbReference type="Proteomes" id="UP000323410"/>
    </source>
</evidence>
<sequence>MDVVALLGIISACLVVAAGTAVTAWRVDVLARSGGGTDDYFWVAFGGVVVVAGAGAVAAALGGLWSAAATAAVAVAAVTGWVWRRERARRVKADVAARTTAWSQLLSRHDAVARHWADYDLDPAKAIDHPEMHDPSHPAARRVVHALRDAETERDAGSGSPTGWPGNLTGYTEAVLRVEHAFAESEREVGVLRTTRVPRHRDGPGRA</sequence>
<name>A0A5D0XVX7_9MICC</name>
<dbReference type="AlphaFoldDB" id="A0A5D0XVX7"/>
<keyword evidence="3" id="KW-1185">Reference proteome</keyword>
<proteinExistence type="predicted"/>
<dbReference type="RefSeq" id="WP_148599961.1">
    <property type="nucleotide sequence ID" value="NZ_VSLD01000001.1"/>
</dbReference>
<dbReference type="OrthoDB" id="4948621at2"/>
<keyword evidence="1" id="KW-1133">Transmembrane helix</keyword>
<evidence type="ECO:0000256" key="1">
    <source>
        <dbReference type="SAM" id="Phobius"/>
    </source>
</evidence>
<accession>A0A5D0XVX7</accession>
<organism evidence="2 3">
    <name type="scientific">Arthrobacter echini</name>
    <dbReference type="NCBI Taxonomy" id="1529066"/>
    <lineage>
        <taxon>Bacteria</taxon>
        <taxon>Bacillati</taxon>
        <taxon>Actinomycetota</taxon>
        <taxon>Actinomycetes</taxon>
        <taxon>Micrococcales</taxon>
        <taxon>Micrococcaceae</taxon>
        <taxon>Arthrobacter</taxon>
    </lineage>
</organism>
<keyword evidence="1" id="KW-0812">Transmembrane</keyword>
<reference evidence="2 3" key="1">
    <citation type="submission" date="2019-08" db="EMBL/GenBank/DDBJ databases">
        <title>Genone of Arthrobacter echini P9.</title>
        <authorList>
            <person name="Bowman J.P."/>
        </authorList>
    </citation>
    <scope>NUCLEOTIDE SEQUENCE [LARGE SCALE GENOMIC DNA]</scope>
    <source>
        <strain evidence="2 3">P9</strain>
    </source>
</reference>
<protein>
    <submittedName>
        <fullName evidence="2">Uncharacterized protein</fullName>
    </submittedName>
</protein>
<feature type="transmembrane region" description="Helical" evidence="1">
    <location>
        <begin position="6"/>
        <end position="27"/>
    </location>
</feature>
<comment type="caution">
    <text evidence="2">The sequence shown here is derived from an EMBL/GenBank/DDBJ whole genome shotgun (WGS) entry which is preliminary data.</text>
</comment>
<feature type="transmembrane region" description="Helical" evidence="1">
    <location>
        <begin position="39"/>
        <end position="58"/>
    </location>
</feature>
<evidence type="ECO:0000313" key="2">
    <source>
        <dbReference type="EMBL" id="TYD00660.1"/>
    </source>
</evidence>
<keyword evidence="1" id="KW-0472">Membrane</keyword>
<feature type="transmembrane region" description="Helical" evidence="1">
    <location>
        <begin position="64"/>
        <end position="83"/>
    </location>
</feature>
<gene>
    <name evidence="2" type="ORF">FQ377_04365</name>
</gene>